<evidence type="ECO:0008006" key="3">
    <source>
        <dbReference type="Google" id="ProtNLM"/>
    </source>
</evidence>
<evidence type="ECO:0000313" key="2">
    <source>
        <dbReference type="Proteomes" id="UP001258994"/>
    </source>
</evidence>
<sequence length="296" mass="32492">MKGKATSPKLGPMIGATLVCADIDVVITAYRQSFAMTEYSRTTISEQQAAFWQSSKLAGNTQVILQSPSSSKWLRIIEDKDATSPTPLSRYGWMSLEVNVADVEQTATKITDNFSVLGKPANLELSDAIKAMQVAGPVGEVLYLTEIKAAVPPFELPFTDAELDRLFIPVLKAPNRANSLAFYEGINQHNGISFNTKITVLNRFFNIDINHQYPVATIQFNGESLIEIDEVTTGEHHKDKCLPAGIALVTMQAKNIPADYQPLAAMTVENDPYYGNGEVRLYKGKAGELLEIMLTS</sequence>
<name>A0ABY9TU01_9GAMM</name>
<dbReference type="Proteomes" id="UP001258994">
    <property type="component" value="Chromosome"/>
</dbReference>
<evidence type="ECO:0000313" key="1">
    <source>
        <dbReference type="EMBL" id="WNC72153.1"/>
    </source>
</evidence>
<organism evidence="1 2">
    <name type="scientific">Thalassotalea psychrophila</name>
    <dbReference type="NCBI Taxonomy" id="3065647"/>
    <lineage>
        <taxon>Bacteria</taxon>
        <taxon>Pseudomonadati</taxon>
        <taxon>Pseudomonadota</taxon>
        <taxon>Gammaproteobacteria</taxon>
        <taxon>Alteromonadales</taxon>
        <taxon>Colwelliaceae</taxon>
        <taxon>Thalassotalea</taxon>
    </lineage>
</organism>
<protein>
    <recommendedName>
        <fullName evidence="3">VOC domain-containing protein</fullName>
    </recommendedName>
</protein>
<dbReference type="RefSeq" id="WP_348391272.1">
    <property type="nucleotide sequence ID" value="NZ_CP134145.1"/>
</dbReference>
<proteinExistence type="predicted"/>
<gene>
    <name evidence="1" type="ORF">RGQ13_18835</name>
</gene>
<reference evidence="2" key="1">
    <citation type="submission" date="2023-09" db="EMBL/GenBank/DDBJ databases">
        <authorList>
            <person name="Li S."/>
            <person name="Li X."/>
            <person name="Zhang C."/>
            <person name="Zhao Z."/>
        </authorList>
    </citation>
    <scope>NUCLEOTIDE SEQUENCE [LARGE SCALE GENOMIC DNA]</scope>
    <source>
        <strain evidence="2">SQ149</strain>
    </source>
</reference>
<dbReference type="EMBL" id="CP134145">
    <property type="protein sequence ID" value="WNC72153.1"/>
    <property type="molecule type" value="Genomic_DNA"/>
</dbReference>
<accession>A0ABY9TU01</accession>
<keyword evidence="2" id="KW-1185">Reference proteome</keyword>